<organism evidence="5 6">
    <name type="scientific">Macrolepiota fuliginosa MF-IS2</name>
    <dbReference type="NCBI Taxonomy" id="1400762"/>
    <lineage>
        <taxon>Eukaryota</taxon>
        <taxon>Fungi</taxon>
        <taxon>Dikarya</taxon>
        <taxon>Basidiomycota</taxon>
        <taxon>Agaricomycotina</taxon>
        <taxon>Agaricomycetes</taxon>
        <taxon>Agaricomycetidae</taxon>
        <taxon>Agaricales</taxon>
        <taxon>Agaricineae</taxon>
        <taxon>Agaricaceae</taxon>
        <taxon>Macrolepiota</taxon>
    </lineage>
</organism>
<dbReference type="InterPro" id="IPR017853">
    <property type="entry name" value="GH"/>
</dbReference>
<proteinExistence type="inferred from homology"/>
<dbReference type="GO" id="GO:0000272">
    <property type="term" value="P:polysaccharide catabolic process"/>
    <property type="evidence" value="ECO:0007669"/>
    <property type="project" value="InterPro"/>
</dbReference>
<evidence type="ECO:0000313" key="6">
    <source>
        <dbReference type="Proteomes" id="UP000807342"/>
    </source>
</evidence>
<dbReference type="InterPro" id="IPR001547">
    <property type="entry name" value="Glyco_hydro_5"/>
</dbReference>
<dbReference type="Proteomes" id="UP000807342">
    <property type="component" value="Unassembled WGS sequence"/>
</dbReference>
<evidence type="ECO:0000256" key="2">
    <source>
        <dbReference type="ARBA" id="ARBA00022801"/>
    </source>
</evidence>
<keyword evidence="2 5" id="KW-0378">Hydrolase</keyword>
<feature type="domain" description="Glycoside hydrolase family 5" evidence="4">
    <location>
        <begin position="76"/>
        <end position="140"/>
    </location>
</feature>
<dbReference type="GO" id="GO:0050295">
    <property type="term" value="F:steryl-beta-glucosidase activity"/>
    <property type="evidence" value="ECO:0007669"/>
    <property type="project" value="TreeGrafter"/>
</dbReference>
<dbReference type="Gene3D" id="3.20.20.80">
    <property type="entry name" value="Glycosidases"/>
    <property type="match status" value="2"/>
</dbReference>
<dbReference type="OrthoDB" id="9971853at2759"/>
<dbReference type="SUPFAM" id="SSF51445">
    <property type="entry name" value="(Trans)glycosidases"/>
    <property type="match status" value="2"/>
</dbReference>
<accession>A0A9P5XMV3</accession>
<reference evidence="5" key="1">
    <citation type="submission" date="2020-11" db="EMBL/GenBank/DDBJ databases">
        <authorList>
            <consortium name="DOE Joint Genome Institute"/>
            <person name="Ahrendt S."/>
            <person name="Riley R."/>
            <person name="Andreopoulos W."/>
            <person name="Labutti K."/>
            <person name="Pangilinan J."/>
            <person name="Ruiz-Duenas F.J."/>
            <person name="Barrasa J.M."/>
            <person name="Sanchez-Garcia M."/>
            <person name="Camarero S."/>
            <person name="Miyauchi S."/>
            <person name="Serrano A."/>
            <person name="Linde D."/>
            <person name="Babiker R."/>
            <person name="Drula E."/>
            <person name="Ayuso-Fernandez I."/>
            <person name="Pacheco R."/>
            <person name="Padilla G."/>
            <person name="Ferreira P."/>
            <person name="Barriuso J."/>
            <person name="Kellner H."/>
            <person name="Castanera R."/>
            <person name="Alfaro M."/>
            <person name="Ramirez L."/>
            <person name="Pisabarro A.G."/>
            <person name="Kuo A."/>
            <person name="Tritt A."/>
            <person name="Lipzen A."/>
            <person name="He G."/>
            <person name="Yan M."/>
            <person name="Ng V."/>
            <person name="Cullen D."/>
            <person name="Martin F."/>
            <person name="Rosso M.-N."/>
            <person name="Henrissat B."/>
            <person name="Hibbett D."/>
            <person name="Martinez A.T."/>
            <person name="Grigoriev I.V."/>
        </authorList>
    </citation>
    <scope>NUCLEOTIDE SEQUENCE</scope>
    <source>
        <strain evidence="5">MF-IS2</strain>
    </source>
</reference>
<evidence type="ECO:0000256" key="1">
    <source>
        <dbReference type="ARBA" id="ARBA00005641"/>
    </source>
</evidence>
<dbReference type="PANTHER" id="PTHR31308">
    <property type="match status" value="1"/>
</dbReference>
<sequence length="685" mass="77508">MSSPSPPPLHPDLLRTAEFSFIDAHGRRIYLRGVNLSGASKSPLDQPSHVLKDFWETAEAGGESFIGQPLNLDDGSADEHLARLRGWGFNLLRFPVTWEALEHAGPKKYDYDFMDYIVRVLLKCKQYGFRVYMDPHQDTWSRFSGGSGAPFWTLPACGINPYHLSATQAALIHSEWPLPHQPDPSSFPAMIWGTNYGRLFSLTLFTLFFAGRAFAPNCIIDGVNIQDYLQTHYISAFGELADRIKRADEEEGAELRDACIIGWDSLNEPAEGLVEWEDLNQNPTQQGTTLKKGTHPSPAQSLRLGMGNAQTVECWDFGTFGPKRDGKVTIDPKGRKIWADPDAQCGEQPDGTHLRWGWKRDVSKWSLGTCIWAQHGVWDVESGFVLRPDYFRYHPATGIEVEFMTDFWLPHFKAYGERIRQAHPAAALFIQPPVFALPPSVDEEILKGRCVYTGHYYDGLTLITKHWNWFNADSLGVLRGKYKTPLQAVKFGEKAIRKSLMEQIKMLKADAKLITAPPCPESTIDPSSPSSRPTALPPCPLRLHEYPTVIGEIGTPFDMDKKYSYYSSKGDYANQEKALDASLNACDGYNNVAYTIWTYVPRGHTHEWGDAWNGEDLSLWSPDDLRSTYGGDGSKKCCKKGGAEFGMVGRRSRRRFIFRLCILRVGRCWKDLRRVGIRIVRKWRR</sequence>
<comment type="similarity">
    <text evidence="1">Belongs to the glycosyl hydrolase 5 (cellulase A) family.</text>
</comment>
<protein>
    <submittedName>
        <fullName evidence="5">Glycoside hydrolase family 5 protein</fullName>
    </submittedName>
</protein>
<dbReference type="AlphaFoldDB" id="A0A9P5XMV3"/>
<keyword evidence="3" id="KW-0326">Glycosidase</keyword>
<evidence type="ECO:0000259" key="4">
    <source>
        <dbReference type="Pfam" id="PF00150"/>
    </source>
</evidence>
<dbReference type="GO" id="GO:1904462">
    <property type="term" value="P:ergosteryl 3-beta-D-glucoside catabolic process"/>
    <property type="evidence" value="ECO:0007669"/>
    <property type="project" value="TreeGrafter"/>
</dbReference>
<dbReference type="PANTHER" id="PTHR31308:SF6">
    <property type="entry name" value="GLYCOSIDE HYDROLASE FAMILY 5 C-TERMINAL DOMAIN-CONTAINING PROTEIN"/>
    <property type="match status" value="1"/>
</dbReference>
<keyword evidence="6" id="KW-1185">Reference proteome</keyword>
<evidence type="ECO:0000256" key="3">
    <source>
        <dbReference type="ARBA" id="ARBA00023295"/>
    </source>
</evidence>
<evidence type="ECO:0000313" key="5">
    <source>
        <dbReference type="EMBL" id="KAF9453733.1"/>
    </source>
</evidence>
<comment type="caution">
    <text evidence="5">The sequence shown here is derived from an EMBL/GenBank/DDBJ whole genome shotgun (WGS) entry which is preliminary data.</text>
</comment>
<gene>
    <name evidence="5" type="ORF">P691DRAFT_583719</name>
</gene>
<dbReference type="InterPro" id="IPR052066">
    <property type="entry name" value="Glycosphingolipid_Hydrolases"/>
</dbReference>
<dbReference type="EMBL" id="MU151059">
    <property type="protein sequence ID" value="KAF9453733.1"/>
    <property type="molecule type" value="Genomic_DNA"/>
</dbReference>
<dbReference type="Pfam" id="PF00150">
    <property type="entry name" value="Cellulase"/>
    <property type="match status" value="1"/>
</dbReference>
<name>A0A9P5XMV3_9AGAR</name>